<keyword evidence="2" id="KW-1133">Transmembrane helix</keyword>
<keyword evidence="2" id="KW-0812">Transmembrane</keyword>
<sequence>MAGRALTHIYRSAHAYLTLSVGILCISFSAILVRWAAVPGPASAFYRLFFAGIVVLPAWLRRRPAKASARDLGWLLMAGLFFALDLALWNTALMRTSAASATLLANAAPLWVNLGAWLFFRERWGTGFWLGMGLAFMGIGLVFSGDLRQQFHPGAGDLLALLASLFYAAYLLSTQRIRERTDGFTLTAFSTMIGSVFLYGLCRAMGIPLTGYPGRTWLALLGLGLIAQAGGWLAIHEALGHLRASVVSISLLAQPVLTALLAIPLLRESLTGEQILGGLLVLGGIWRTHREAAGR</sequence>
<dbReference type="SUPFAM" id="SSF103481">
    <property type="entry name" value="Multidrug resistance efflux transporter EmrE"/>
    <property type="match status" value="2"/>
</dbReference>
<dbReference type="InterPro" id="IPR000620">
    <property type="entry name" value="EamA_dom"/>
</dbReference>
<feature type="transmembrane region" description="Helical" evidence="2">
    <location>
        <begin position="44"/>
        <end position="60"/>
    </location>
</feature>
<name>A0A2H5Y8V0_9CHLR</name>
<evidence type="ECO:0000256" key="2">
    <source>
        <dbReference type="SAM" id="Phobius"/>
    </source>
</evidence>
<dbReference type="Pfam" id="PF00892">
    <property type="entry name" value="EamA"/>
    <property type="match status" value="2"/>
</dbReference>
<protein>
    <recommendedName>
        <fullName evidence="3">EamA domain-containing protein</fullName>
    </recommendedName>
</protein>
<dbReference type="PANTHER" id="PTHR22911:SF76">
    <property type="entry name" value="EAMA DOMAIN-CONTAINING PROTEIN"/>
    <property type="match status" value="1"/>
</dbReference>
<evidence type="ECO:0000313" key="5">
    <source>
        <dbReference type="Proteomes" id="UP000236642"/>
    </source>
</evidence>
<feature type="transmembrane region" description="Helical" evidence="2">
    <location>
        <begin position="151"/>
        <end position="172"/>
    </location>
</feature>
<dbReference type="PANTHER" id="PTHR22911">
    <property type="entry name" value="ACYL-MALONYL CONDENSING ENZYME-RELATED"/>
    <property type="match status" value="1"/>
</dbReference>
<organism evidence="4 5">
    <name type="scientific">Candidatus Thermoflexus japonica</name>
    <dbReference type="NCBI Taxonomy" id="2035417"/>
    <lineage>
        <taxon>Bacteria</taxon>
        <taxon>Bacillati</taxon>
        <taxon>Chloroflexota</taxon>
        <taxon>Thermoflexia</taxon>
        <taxon>Thermoflexales</taxon>
        <taxon>Thermoflexaceae</taxon>
        <taxon>Thermoflexus</taxon>
    </lineage>
</organism>
<feature type="transmembrane region" description="Helical" evidence="2">
    <location>
        <begin position="16"/>
        <end position="38"/>
    </location>
</feature>
<evidence type="ECO:0000313" key="4">
    <source>
        <dbReference type="EMBL" id="GBD09876.1"/>
    </source>
</evidence>
<feature type="transmembrane region" description="Helical" evidence="2">
    <location>
        <begin position="218"/>
        <end position="235"/>
    </location>
</feature>
<feature type="transmembrane region" description="Helical" evidence="2">
    <location>
        <begin position="127"/>
        <end position="145"/>
    </location>
</feature>
<dbReference type="AlphaFoldDB" id="A0A2H5Y8V0"/>
<evidence type="ECO:0000256" key="1">
    <source>
        <dbReference type="ARBA" id="ARBA00007362"/>
    </source>
</evidence>
<feature type="transmembrane region" description="Helical" evidence="2">
    <location>
        <begin position="98"/>
        <end position="120"/>
    </location>
</feature>
<comment type="similarity">
    <text evidence="1">Belongs to the EamA transporter family.</text>
</comment>
<comment type="caution">
    <text evidence="4">The sequence shown here is derived from an EMBL/GenBank/DDBJ whole genome shotgun (WGS) entry which is preliminary data.</text>
</comment>
<keyword evidence="2" id="KW-0472">Membrane</keyword>
<feature type="transmembrane region" description="Helical" evidence="2">
    <location>
        <begin position="184"/>
        <end position="206"/>
    </location>
</feature>
<dbReference type="InterPro" id="IPR037185">
    <property type="entry name" value="EmrE-like"/>
</dbReference>
<feature type="transmembrane region" description="Helical" evidence="2">
    <location>
        <begin position="242"/>
        <end position="263"/>
    </location>
</feature>
<dbReference type="GO" id="GO:0016020">
    <property type="term" value="C:membrane"/>
    <property type="evidence" value="ECO:0007669"/>
    <property type="project" value="InterPro"/>
</dbReference>
<reference evidence="5" key="1">
    <citation type="submission" date="2017-09" db="EMBL/GenBank/DDBJ databases">
        <title>Metaegenomics of thermophilic ammonia-oxidizing enrichment culture.</title>
        <authorList>
            <person name="Kato S."/>
            <person name="Suzuki K."/>
        </authorList>
    </citation>
    <scope>NUCLEOTIDE SEQUENCE [LARGE SCALE GENOMIC DNA]</scope>
</reference>
<feature type="domain" description="EamA" evidence="3">
    <location>
        <begin position="155"/>
        <end position="286"/>
    </location>
</feature>
<feature type="domain" description="EamA" evidence="3">
    <location>
        <begin position="16"/>
        <end position="143"/>
    </location>
</feature>
<proteinExistence type="inferred from homology"/>
<dbReference type="EMBL" id="BEHY01000076">
    <property type="protein sequence ID" value="GBD09876.1"/>
    <property type="molecule type" value="Genomic_DNA"/>
</dbReference>
<dbReference type="Proteomes" id="UP000236642">
    <property type="component" value="Unassembled WGS sequence"/>
</dbReference>
<evidence type="ECO:0000259" key="3">
    <source>
        <dbReference type="Pfam" id="PF00892"/>
    </source>
</evidence>
<accession>A0A2H5Y8V0</accession>
<gene>
    <name evidence="4" type="ORF">HRbin22_02138</name>
</gene>
<feature type="transmembrane region" description="Helical" evidence="2">
    <location>
        <begin position="72"/>
        <end position="92"/>
    </location>
</feature>